<keyword evidence="2" id="KW-1185">Reference proteome</keyword>
<feature type="transmembrane region" description="Helical" evidence="1">
    <location>
        <begin position="51"/>
        <end position="75"/>
    </location>
</feature>
<dbReference type="PANTHER" id="PTHR31474:SF1">
    <property type="entry name" value="EXPRESSED PROTEIN"/>
    <property type="match status" value="1"/>
</dbReference>
<feature type="transmembrane region" description="Helical" evidence="1">
    <location>
        <begin position="196"/>
        <end position="216"/>
    </location>
</feature>
<dbReference type="AlphaFoldDB" id="A0A6J1L111"/>
<gene>
    <name evidence="3" type="primary">LOC111499389</name>
</gene>
<keyword evidence="1" id="KW-1133">Transmembrane helix</keyword>
<feature type="transmembrane region" description="Helical" evidence="1">
    <location>
        <begin position="166"/>
        <end position="184"/>
    </location>
</feature>
<reference evidence="3" key="1">
    <citation type="submission" date="2025-08" db="UniProtKB">
        <authorList>
            <consortium name="RefSeq"/>
        </authorList>
    </citation>
    <scope>IDENTIFICATION</scope>
    <source>
        <tissue evidence="3">Young leaves</tissue>
    </source>
</reference>
<dbReference type="GeneID" id="111499389"/>
<keyword evidence="1" id="KW-0472">Membrane</keyword>
<dbReference type="Proteomes" id="UP000504608">
    <property type="component" value="Unplaced"/>
</dbReference>
<dbReference type="Pfam" id="PF05514">
    <property type="entry name" value="HR_lesion"/>
    <property type="match status" value="1"/>
</dbReference>
<sequence length="235" mass="27004">MDEFYSRASETCKRLFRAPSLDLREEKKNRRRRKEKFYRHREKKGFPCFSLLKFLFFFFSSCFGFEISVGVGAVFVTEMAFVSFVGRVLFVSVFALSAWQEFNDFGTDGGAAAKYLKPKFNVFSRNFESHTGLDFPKVEILHVVAGAIALKGLGSLLFIFNSSIGAFLLILHQAITAPILYDFYNYDVEKKEFNQLFVKFTQNLALLGALLFFIGMKNSYPRKQVVRKNPKSKTS</sequence>
<dbReference type="OrthoDB" id="529675at2759"/>
<keyword evidence="1" id="KW-0812">Transmembrane</keyword>
<proteinExistence type="predicted"/>
<dbReference type="RefSeq" id="XP_023006750.1">
    <property type="nucleotide sequence ID" value="XM_023150982.1"/>
</dbReference>
<name>A0A6J1L111_CUCMA</name>
<feature type="transmembrane region" description="Helical" evidence="1">
    <location>
        <begin position="81"/>
        <end position="99"/>
    </location>
</feature>
<dbReference type="PANTHER" id="PTHR31474">
    <property type="entry name" value="HR-LIKE LESION-INDUCER"/>
    <property type="match status" value="1"/>
</dbReference>
<feature type="transmembrane region" description="Helical" evidence="1">
    <location>
        <begin position="140"/>
        <end position="160"/>
    </location>
</feature>
<evidence type="ECO:0000313" key="2">
    <source>
        <dbReference type="Proteomes" id="UP000504608"/>
    </source>
</evidence>
<organism evidence="2 3">
    <name type="scientific">Cucurbita maxima</name>
    <name type="common">Pumpkin</name>
    <name type="synonym">Winter squash</name>
    <dbReference type="NCBI Taxonomy" id="3661"/>
    <lineage>
        <taxon>Eukaryota</taxon>
        <taxon>Viridiplantae</taxon>
        <taxon>Streptophyta</taxon>
        <taxon>Embryophyta</taxon>
        <taxon>Tracheophyta</taxon>
        <taxon>Spermatophyta</taxon>
        <taxon>Magnoliopsida</taxon>
        <taxon>eudicotyledons</taxon>
        <taxon>Gunneridae</taxon>
        <taxon>Pentapetalae</taxon>
        <taxon>rosids</taxon>
        <taxon>fabids</taxon>
        <taxon>Cucurbitales</taxon>
        <taxon>Cucurbitaceae</taxon>
        <taxon>Cucurbiteae</taxon>
        <taxon>Cucurbita</taxon>
    </lineage>
</organism>
<evidence type="ECO:0000256" key="1">
    <source>
        <dbReference type="SAM" id="Phobius"/>
    </source>
</evidence>
<dbReference type="InterPro" id="IPR008637">
    <property type="entry name" value="HR_lesion"/>
</dbReference>
<evidence type="ECO:0000313" key="3">
    <source>
        <dbReference type="RefSeq" id="XP_023006750.1"/>
    </source>
</evidence>
<protein>
    <submittedName>
        <fullName evidence="3">Uncharacterized protein LOC111499389</fullName>
    </submittedName>
</protein>
<accession>A0A6J1L111</accession>
<dbReference type="KEGG" id="cmax:111499389"/>